<dbReference type="SUPFAM" id="SSF52540">
    <property type="entry name" value="P-loop containing nucleoside triphosphate hydrolases"/>
    <property type="match status" value="1"/>
</dbReference>
<dbReference type="GO" id="GO:0005524">
    <property type="term" value="F:ATP binding"/>
    <property type="evidence" value="ECO:0007669"/>
    <property type="project" value="UniProtKB-KW"/>
</dbReference>
<comment type="caution">
    <text evidence="5">The sequence shown here is derived from an EMBL/GenBank/DDBJ whole genome shotgun (WGS) entry which is preliminary data.</text>
</comment>
<dbReference type="InterPro" id="IPR027417">
    <property type="entry name" value="P-loop_NTPase"/>
</dbReference>
<reference evidence="5" key="1">
    <citation type="submission" date="2017-05" db="EMBL/GenBank/DDBJ databases">
        <authorList>
            <person name="Varghese N."/>
            <person name="Submissions S."/>
        </authorList>
    </citation>
    <scope>NUCLEOTIDE SEQUENCE</scope>
    <source>
        <strain evidence="5">DSM 18763</strain>
    </source>
</reference>
<protein>
    <submittedName>
        <fullName evidence="5">Type IV pilus assembly protein PilB</fullName>
    </submittedName>
</protein>
<dbReference type="PANTHER" id="PTHR30258:SF1">
    <property type="entry name" value="PROTEIN TRANSPORT PROTEIN HOFB HOMOLOG"/>
    <property type="match status" value="1"/>
</dbReference>
<dbReference type="InterPro" id="IPR003593">
    <property type="entry name" value="AAA+_ATPase"/>
</dbReference>
<dbReference type="Gene3D" id="3.30.450.90">
    <property type="match status" value="1"/>
</dbReference>
<evidence type="ECO:0000259" key="4">
    <source>
        <dbReference type="PROSITE" id="PS00662"/>
    </source>
</evidence>
<evidence type="ECO:0000256" key="1">
    <source>
        <dbReference type="ARBA" id="ARBA00006611"/>
    </source>
</evidence>
<evidence type="ECO:0000313" key="6">
    <source>
        <dbReference type="Proteomes" id="UP001157947"/>
    </source>
</evidence>
<evidence type="ECO:0000313" key="5">
    <source>
        <dbReference type="EMBL" id="SMP05501.1"/>
    </source>
</evidence>
<dbReference type="RefSeq" id="WP_265133962.1">
    <property type="nucleotide sequence ID" value="NZ_FXTX01000003.1"/>
</dbReference>
<dbReference type="SMART" id="SM00382">
    <property type="entry name" value="AAA"/>
    <property type="match status" value="1"/>
</dbReference>
<gene>
    <name evidence="5" type="ORF">SAMN06264868_10380</name>
</gene>
<keyword evidence="6" id="KW-1185">Reference proteome</keyword>
<dbReference type="InterPro" id="IPR037257">
    <property type="entry name" value="T2SS_E_N_sf"/>
</dbReference>
<dbReference type="InterPro" id="IPR007831">
    <property type="entry name" value="T2SS_GspE_N"/>
</dbReference>
<organism evidence="5 6">
    <name type="scientific">Venenivibrio stagnispumantis</name>
    <dbReference type="NCBI Taxonomy" id="407998"/>
    <lineage>
        <taxon>Bacteria</taxon>
        <taxon>Pseudomonadati</taxon>
        <taxon>Aquificota</taxon>
        <taxon>Aquificia</taxon>
        <taxon>Aquificales</taxon>
        <taxon>Hydrogenothermaceae</taxon>
        <taxon>Venenivibrio</taxon>
    </lineage>
</organism>
<dbReference type="EMBL" id="FXTX01000003">
    <property type="protein sequence ID" value="SMP05501.1"/>
    <property type="molecule type" value="Genomic_DNA"/>
</dbReference>
<dbReference type="PROSITE" id="PS00662">
    <property type="entry name" value="T2SP_E"/>
    <property type="match status" value="1"/>
</dbReference>
<sequence>MEQQRKLFILRKLVDLGIVPVEKVRGNSKIKELENDFTDILVYLIKEGIANEQDIKNFFVKHFNFKPFTKDLQINIPKEILEQLSFSSLNKEKFVPISYNPENNSLTIVMLNPLDKEVINYLKFIGIKSLNIYVATLSEIEELLKEVSTMMPAASVLEDLEFGENVAEEEIIEEVDLSKISKEAEEAPIIKLSYGLIEEAYNKGASDIHIEPFEKELRVRYRIDGILRTVRKLPTAIKDSLVARYKIMAKLDISEKRLPQDGRIRVIIAGKKVDLRMSTVPTVYGEKIVMRLQDAESYLNVKLENLGFEEDDLVIVRKGIYSPWGMVLVTGPTGSGKTTTLYSALMERNKEDVNISTAEDPVEVSIPGINQVQVKEQIGLTFATVLRAFLRQDPDIILVGEIRDGETAEIAIKAALTGHLVFSTLHTNDAPSSIIRLIDIGVDKFLVSTTVNLIIAQRLIRKLCNECKMPIDYDKHALKGFGLSDEDIETGTFFKHNPQGCPKCNHTGYKGRTAVHEILWLDDEIKKAINQGATSDQIKEIAIKKGMRTLYQDGLIKFKKGITDIAEIERVLMK</sequence>
<keyword evidence="2" id="KW-0547">Nucleotide-binding</keyword>
<dbReference type="Gene3D" id="3.40.50.300">
    <property type="entry name" value="P-loop containing nucleotide triphosphate hydrolases"/>
    <property type="match status" value="1"/>
</dbReference>
<dbReference type="Pfam" id="PF05157">
    <property type="entry name" value="MshEN"/>
    <property type="match status" value="1"/>
</dbReference>
<name>A0AA45WK05_9AQUI</name>
<dbReference type="GO" id="GO:0005886">
    <property type="term" value="C:plasma membrane"/>
    <property type="evidence" value="ECO:0007669"/>
    <property type="project" value="TreeGrafter"/>
</dbReference>
<dbReference type="PANTHER" id="PTHR30258">
    <property type="entry name" value="TYPE II SECRETION SYSTEM PROTEIN GSPE-RELATED"/>
    <property type="match status" value="1"/>
</dbReference>
<accession>A0AA45WK05</accession>
<dbReference type="AlphaFoldDB" id="A0AA45WK05"/>
<evidence type="ECO:0000256" key="2">
    <source>
        <dbReference type="ARBA" id="ARBA00022741"/>
    </source>
</evidence>
<dbReference type="GO" id="GO:0016887">
    <property type="term" value="F:ATP hydrolysis activity"/>
    <property type="evidence" value="ECO:0007669"/>
    <property type="project" value="TreeGrafter"/>
</dbReference>
<dbReference type="CDD" id="cd01129">
    <property type="entry name" value="PulE-GspE-like"/>
    <property type="match status" value="1"/>
</dbReference>
<dbReference type="Gene3D" id="3.30.300.160">
    <property type="entry name" value="Type II secretion system, protein E, N-terminal domain"/>
    <property type="match status" value="1"/>
</dbReference>
<dbReference type="Proteomes" id="UP001157947">
    <property type="component" value="Unassembled WGS sequence"/>
</dbReference>
<comment type="similarity">
    <text evidence="1">Belongs to the GSP E family.</text>
</comment>
<proteinExistence type="inferred from homology"/>
<evidence type="ECO:0000256" key="3">
    <source>
        <dbReference type="ARBA" id="ARBA00022840"/>
    </source>
</evidence>
<dbReference type="FunFam" id="3.40.50.300:FF:000398">
    <property type="entry name" value="Type IV pilus assembly ATPase PilB"/>
    <property type="match status" value="1"/>
</dbReference>
<dbReference type="InterPro" id="IPR001482">
    <property type="entry name" value="T2SS/T4SS_dom"/>
</dbReference>
<feature type="domain" description="Bacterial type II secretion system protein E" evidence="4">
    <location>
        <begin position="390"/>
        <end position="404"/>
    </location>
</feature>
<dbReference type="FunFam" id="3.30.450.90:FF:000001">
    <property type="entry name" value="Type II secretion system ATPase GspE"/>
    <property type="match status" value="1"/>
</dbReference>
<keyword evidence="3" id="KW-0067">ATP-binding</keyword>
<dbReference type="SUPFAM" id="SSF160246">
    <property type="entry name" value="EspE N-terminal domain-like"/>
    <property type="match status" value="1"/>
</dbReference>
<dbReference type="Pfam" id="PF00437">
    <property type="entry name" value="T2SSE"/>
    <property type="match status" value="1"/>
</dbReference>